<evidence type="ECO:0000313" key="12">
    <source>
        <dbReference type="Proteomes" id="UP000626092"/>
    </source>
</evidence>
<keyword evidence="6" id="KW-0064">Aspartyl protease</keyword>
<dbReference type="EMBL" id="WJXA01000012">
    <property type="protein sequence ID" value="KAF7124259.1"/>
    <property type="molecule type" value="Genomic_DNA"/>
</dbReference>
<evidence type="ECO:0000259" key="10">
    <source>
        <dbReference type="PROSITE" id="PS51767"/>
    </source>
</evidence>
<evidence type="ECO:0000256" key="6">
    <source>
        <dbReference type="ARBA" id="ARBA00022750"/>
    </source>
</evidence>
<feature type="chain" id="PRO_5032758499" description="Peptidase A1 domain-containing protein" evidence="9">
    <location>
        <begin position="24"/>
        <end position="443"/>
    </location>
</feature>
<dbReference type="FunFam" id="2.40.70.10:FF:000016">
    <property type="entry name" value="Probable aspartic protease At2g35615"/>
    <property type="match status" value="1"/>
</dbReference>
<dbReference type="Proteomes" id="UP000626092">
    <property type="component" value="Unassembled WGS sequence"/>
</dbReference>
<keyword evidence="8" id="KW-0325">Glycoprotein</keyword>
<dbReference type="InterPro" id="IPR051708">
    <property type="entry name" value="Plant_Aspart_Prot_A1"/>
</dbReference>
<dbReference type="PROSITE" id="PS51767">
    <property type="entry name" value="PEPTIDASE_A1"/>
    <property type="match status" value="1"/>
</dbReference>
<dbReference type="FunFam" id="2.40.70.10:FF:000050">
    <property type="entry name" value="Aspartic proteinase CDR1"/>
    <property type="match status" value="1"/>
</dbReference>
<dbReference type="InterPro" id="IPR021109">
    <property type="entry name" value="Peptidase_aspartic_dom_sf"/>
</dbReference>
<evidence type="ECO:0000256" key="8">
    <source>
        <dbReference type="ARBA" id="ARBA00023180"/>
    </source>
</evidence>
<dbReference type="AlphaFoldDB" id="A0A834G4C7"/>
<comment type="caution">
    <text evidence="11">The sequence shown here is derived from an EMBL/GenBank/DDBJ whole genome shotgun (WGS) entry which is preliminary data.</text>
</comment>
<reference evidence="11" key="1">
    <citation type="submission" date="2019-11" db="EMBL/GenBank/DDBJ databases">
        <authorList>
            <person name="Liu Y."/>
            <person name="Hou J."/>
            <person name="Li T.-Q."/>
            <person name="Guan C.-H."/>
            <person name="Wu X."/>
            <person name="Wu H.-Z."/>
            <person name="Ling F."/>
            <person name="Zhang R."/>
            <person name="Shi X.-G."/>
            <person name="Ren J.-P."/>
            <person name="Chen E.-F."/>
            <person name="Sun J.-M."/>
        </authorList>
    </citation>
    <scope>NUCLEOTIDE SEQUENCE</scope>
    <source>
        <strain evidence="11">Adult_tree_wgs_1</strain>
        <tissue evidence="11">Leaves</tissue>
    </source>
</reference>
<evidence type="ECO:0000256" key="1">
    <source>
        <dbReference type="ARBA" id="ARBA00004613"/>
    </source>
</evidence>
<dbReference type="Pfam" id="PF14543">
    <property type="entry name" value="TAXi_N"/>
    <property type="match status" value="1"/>
</dbReference>
<dbReference type="OrthoDB" id="2747330at2759"/>
<evidence type="ECO:0000256" key="5">
    <source>
        <dbReference type="ARBA" id="ARBA00022729"/>
    </source>
</evidence>
<dbReference type="GO" id="GO:0005576">
    <property type="term" value="C:extracellular region"/>
    <property type="evidence" value="ECO:0007669"/>
    <property type="project" value="UniProtKB-SubCell"/>
</dbReference>
<keyword evidence="7" id="KW-0378">Hydrolase</keyword>
<organism evidence="11 12">
    <name type="scientific">Rhododendron simsii</name>
    <name type="common">Sims's rhododendron</name>
    <dbReference type="NCBI Taxonomy" id="118357"/>
    <lineage>
        <taxon>Eukaryota</taxon>
        <taxon>Viridiplantae</taxon>
        <taxon>Streptophyta</taxon>
        <taxon>Embryophyta</taxon>
        <taxon>Tracheophyta</taxon>
        <taxon>Spermatophyta</taxon>
        <taxon>Magnoliopsida</taxon>
        <taxon>eudicotyledons</taxon>
        <taxon>Gunneridae</taxon>
        <taxon>Pentapetalae</taxon>
        <taxon>asterids</taxon>
        <taxon>Ericales</taxon>
        <taxon>Ericaceae</taxon>
        <taxon>Ericoideae</taxon>
        <taxon>Rhodoreae</taxon>
        <taxon>Rhododendron</taxon>
    </lineage>
</organism>
<feature type="signal peptide" evidence="9">
    <location>
        <begin position="1"/>
        <end position="23"/>
    </location>
</feature>
<feature type="domain" description="Peptidase A1" evidence="10">
    <location>
        <begin position="88"/>
        <end position="436"/>
    </location>
</feature>
<protein>
    <recommendedName>
        <fullName evidence="10">Peptidase A1 domain-containing protein</fullName>
    </recommendedName>
</protein>
<dbReference type="InterPro" id="IPR032861">
    <property type="entry name" value="TAXi_N"/>
</dbReference>
<gene>
    <name evidence="11" type="ORF">RHSIM_Rhsim12G0072000</name>
</gene>
<dbReference type="SUPFAM" id="SSF50630">
    <property type="entry name" value="Acid proteases"/>
    <property type="match status" value="1"/>
</dbReference>
<dbReference type="GO" id="GO:0004190">
    <property type="term" value="F:aspartic-type endopeptidase activity"/>
    <property type="evidence" value="ECO:0007669"/>
    <property type="project" value="UniProtKB-KW"/>
</dbReference>
<keyword evidence="3" id="KW-0964">Secreted</keyword>
<proteinExistence type="inferred from homology"/>
<name>A0A834G4C7_RHOSS</name>
<dbReference type="PANTHER" id="PTHR47967:SF128">
    <property type="entry name" value="ASPARTIC PROTEINASE CDR1-LIKE"/>
    <property type="match status" value="1"/>
</dbReference>
<evidence type="ECO:0000313" key="11">
    <source>
        <dbReference type="EMBL" id="KAF7124259.1"/>
    </source>
</evidence>
<dbReference type="InterPro" id="IPR032799">
    <property type="entry name" value="TAXi_C"/>
</dbReference>
<dbReference type="PANTHER" id="PTHR47967">
    <property type="entry name" value="OS07G0603500 PROTEIN-RELATED"/>
    <property type="match status" value="1"/>
</dbReference>
<keyword evidence="5 9" id="KW-0732">Signal</keyword>
<dbReference type="InterPro" id="IPR033121">
    <property type="entry name" value="PEPTIDASE_A1"/>
</dbReference>
<comment type="similarity">
    <text evidence="2">Belongs to the peptidase A1 family.</text>
</comment>
<keyword evidence="4" id="KW-0645">Protease</keyword>
<dbReference type="Gene3D" id="2.40.70.10">
    <property type="entry name" value="Acid Proteases"/>
    <property type="match status" value="2"/>
</dbReference>
<accession>A0A834G4C7</accession>
<comment type="subcellular location">
    <subcellularLocation>
        <location evidence="1">Secreted</location>
    </subcellularLocation>
</comment>
<sequence length="443" mass="47883">MHPLLAFSFVHLLLLISPTKIEAGGFTVALIHRDSPQSPFYDPSISKSDRLANAIRRSFSRVASFNELSRYTPNNDIQSPLFPSGGEYLMKLSIGTPPLKTTLLADTGGDLSWTQCRPCVKCFKQNSTIFDPKKSWTYKELPCGSQPCKALRNSTCKGAGKKGTARICEYRYGYADKSYTIGDVATDTFTFGSSSGRPVSVGKIVFGCGHNNGGTYNTATTGVIGLGGGSLSLVRQLGDSIGGKFSYCLVANVDDKFTSKISFGDKAVVSGPGVVSTPFVFKGKFNYYYLTLESIIVGNKRLGYETKMPPDTGSGSLGGEGNIIIDSGTVLTFLPSGIFANLESQLGKVIKGKPMKDPGGVFKLCYRDDNIDHYPSLTFKFKGAEVELPALITFFQVGKLLCLAMAPTDDVAVFGNLSQENFLIGYDLVKKQISFKPTNCSKY</sequence>
<evidence type="ECO:0000256" key="9">
    <source>
        <dbReference type="SAM" id="SignalP"/>
    </source>
</evidence>
<dbReference type="InterPro" id="IPR034161">
    <property type="entry name" value="Pepsin-like_plant"/>
</dbReference>
<dbReference type="CDD" id="cd05476">
    <property type="entry name" value="pepsin_A_like_plant"/>
    <property type="match status" value="1"/>
</dbReference>
<evidence type="ECO:0000256" key="3">
    <source>
        <dbReference type="ARBA" id="ARBA00022525"/>
    </source>
</evidence>
<dbReference type="Pfam" id="PF14541">
    <property type="entry name" value="TAXi_C"/>
    <property type="match status" value="1"/>
</dbReference>
<keyword evidence="12" id="KW-1185">Reference proteome</keyword>
<dbReference type="GO" id="GO:0006508">
    <property type="term" value="P:proteolysis"/>
    <property type="evidence" value="ECO:0007669"/>
    <property type="project" value="UniProtKB-KW"/>
</dbReference>
<evidence type="ECO:0000256" key="7">
    <source>
        <dbReference type="ARBA" id="ARBA00022801"/>
    </source>
</evidence>
<evidence type="ECO:0000256" key="2">
    <source>
        <dbReference type="ARBA" id="ARBA00007447"/>
    </source>
</evidence>
<evidence type="ECO:0000256" key="4">
    <source>
        <dbReference type="ARBA" id="ARBA00022670"/>
    </source>
</evidence>